<gene>
    <name evidence="1" type="ORF">GBAR_LOCUS12105</name>
</gene>
<dbReference type="AlphaFoldDB" id="A0AA35RYS0"/>
<comment type="caution">
    <text evidence="1">The sequence shown here is derived from an EMBL/GenBank/DDBJ whole genome shotgun (WGS) entry which is preliminary data.</text>
</comment>
<reference evidence="1" key="1">
    <citation type="submission" date="2023-03" db="EMBL/GenBank/DDBJ databases">
        <authorList>
            <person name="Steffen K."/>
            <person name="Cardenas P."/>
        </authorList>
    </citation>
    <scope>NUCLEOTIDE SEQUENCE</scope>
</reference>
<organism evidence="1 2">
    <name type="scientific">Geodia barretti</name>
    <name type="common">Barrett's horny sponge</name>
    <dbReference type="NCBI Taxonomy" id="519541"/>
    <lineage>
        <taxon>Eukaryota</taxon>
        <taxon>Metazoa</taxon>
        <taxon>Porifera</taxon>
        <taxon>Demospongiae</taxon>
        <taxon>Heteroscleromorpha</taxon>
        <taxon>Tetractinellida</taxon>
        <taxon>Astrophorina</taxon>
        <taxon>Geodiidae</taxon>
        <taxon>Geodia</taxon>
    </lineage>
</organism>
<protein>
    <submittedName>
        <fullName evidence="1">Uncharacterized protein</fullName>
    </submittedName>
</protein>
<keyword evidence="2" id="KW-1185">Reference proteome</keyword>
<evidence type="ECO:0000313" key="1">
    <source>
        <dbReference type="EMBL" id="CAI8020235.1"/>
    </source>
</evidence>
<evidence type="ECO:0000313" key="2">
    <source>
        <dbReference type="Proteomes" id="UP001174909"/>
    </source>
</evidence>
<proteinExistence type="predicted"/>
<accession>A0AA35RYS0</accession>
<sequence>MKVYIAMVEDSNIIRKGKARKCLTVSLQTTEKNN</sequence>
<dbReference type="EMBL" id="CASHTH010001811">
    <property type="protein sequence ID" value="CAI8020235.1"/>
    <property type="molecule type" value="Genomic_DNA"/>
</dbReference>
<name>A0AA35RYS0_GEOBA</name>
<dbReference type="Proteomes" id="UP001174909">
    <property type="component" value="Unassembled WGS sequence"/>
</dbReference>